<reference evidence="4" key="1">
    <citation type="journal article" date="2019" name="Int. J. Syst. Evol. Microbiol.">
        <title>The Global Catalogue of Microorganisms (GCM) 10K type strain sequencing project: providing services to taxonomists for standard genome sequencing and annotation.</title>
        <authorList>
            <consortium name="The Broad Institute Genomics Platform"/>
            <consortium name="The Broad Institute Genome Sequencing Center for Infectious Disease"/>
            <person name="Wu L."/>
            <person name="Ma J."/>
        </authorList>
    </citation>
    <scope>NUCLEOTIDE SEQUENCE [LARGE SCALE GENOMIC DNA]</scope>
    <source>
        <strain evidence="4">ICMP 6774ER</strain>
    </source>
</reference>
<dbReference type="Pfam" id="PF11716">
    <property type="entry name" value="MDMPI_N"/>
    <property type="match status" value="1"/>
</dbReference>
<dbReference type="Pfam" id="PF07398">
    <property type="entry name" value="MDMPI_C"/>
    <property type="match status" value="1"/>
</dbReference>
<dbReference type="EMBL" id="JBHUFV010000003">
    <property type="protein sequence ID" value="MFD1930060.1"/>
    <property type="molecule type" value="Genomic_DNA"/>
</dbReference>
<evidence type="ECO:0000313" key="3">
    <source>
        <dbReference type="EMBL" id="MFD1930060.1"/>
    </source>
</evidence>
<dbReference type="RefSeq" id="WP_379568116.1">
    <property type="nucleotide sequence ID" value="NZ_JBHUFV010000003.1"/>
</dbReference>
<evidence type="ECO:0000259" key="1">
    <source>
        <dbReference type="Pfam" id="PF07398"/>
    </source>
</evidence>
<accession>A0ABW4SM13</accession>
<dbReference type="Proteomes" id="UP001597368">
    <property type="component" value="Unassembled WGS sequence"/>
</dbReference>
<dbReference type="Gene3D" id="1.20.120.450">
    <property type="entry name" value="dinb family like domain"/>
    <property type="match status" value="1"/>
</dbReference>
<dbReference type="PANTHER" id="PTHR40758">
    <property type="entry name" value="CONSERVED PROTEIN"/>
    <property type="match status" value="1"/>
</dbReference>
<dbReference type="InterPro" id="IPR017517">
    <property type="entry name" value="Maleyloyr_isom"/>
</dbReference>
<dbReference type="NCBIfam" id="TIGR03083">
    <property type="entry name" value="maleylpyruvate isomerase family mycothiol-dependent enzyme"/>
    <property type="match status" value="1"/>
</dbReference>
<gene>
    <name evidence="3" type="ORF">ACFSKW_01075</name>
</gene>
<keyword evidence="3" id="KW-0413">Isomerase</keyword>
<organism evidence="3 4">
    <name type="scientific">Nonomuraea mangrovi</name>
    <dbReference type="NCBI Taxonomy" id="2316207"/>
    <lineage>
        <taxon>Bacteria</taxon>
        <taxon>Bacillati</taxon>
        <taxon>Actinomycetota</taxon>
        <taxon>Actinomycetes</taxon>
        <taxon>Streptosporangiales</taxon>
        <taxon>Streptosporangiaceae</taxon>
        <taxon>Nonomuraea</taxon>
    </lineage>
</organism>
<dbReference type="InterPro" id="IPR010872">
    <property type="entry name" value="MDMPI_C-term_domain"/>
</dbReference>
<dbReference type="InterPro" id="IPR034660">
    <property type="entry name" value="DinB/YfiT-like"/>
</dbReference>
<feature type="domain" description="Mycothiol-dependent maleylpyruvate isomerase metal-binding" evidence="2">
    <location>
        <begin position="8"/>
        <end position="148"/>
    </location>
</feature>
<proteinExistence type="predicted"/>
<dbReference type="GO" id="GO:0016853">
    <property type="term" value="F:isomerase activity"/>
    <property type="evidence" value="ECO:0007669"/>
    <property type="project" value="UniProtKB-KW"/>
</dbReference>
<keyword evidence="4" id="KW-1185">Reference proteome</keyword>
<comment type="caution">
    <text evidence="3">The sequence shown here is derived from an EMBL/GenBank/DDBJ whole genome shotgun (WGS) entry which is preliminary data.</text>
</comment>
<evidence type="ECO:0000259" key="2">
    <source>
        <dbReference type="Pfam" id="PF11716"/>
    </source>
</evidence>
<feature type="domain" description="MDMPI C-terminal" evidence="1">
    <location>
        <begin position="161"/>
        <end position="256"/>
    </location>
</feature>
<dbReference type="SUPFAM" id="SSF109854">
    <property type="entry name" value="DinB/YfiT-like putative metalloenzymes"/>
    <property type="match status" value="1"/>
</dbReference>
<protein>
    <submittedName>
        <fullName evidence="3">Maleylpyruvate isomerase family mycothiol-dependent enzyme</fullName>
    </submittedName>
</protein>
<dbReference type="PANTHER" id="PTHR40758:SF1">
    <property type="entry name" value="CONSERVED PROTEIN"/>
    <property type="match status" value="1"/>
</dbReference>
<dbReference type="InterPro" id="IPR024344">
    <property type="entry name" value="MDMPI_metal-binding"/>
</dbReference>
<evidence type="ECO:0000313" key="4">
    <source>
        <dbReference type="Proteomes" id="UP001597368"/>
    </source>
</evidence>
<sequence>MDHLPHFRREILAFETAARKAAEAGTAPIVPSCPEWSVSDLVGHLGWVHRFVAHIITERLQEPPQALDPELLDLPPDLRGWQGPGQEPTPGPVPRSLIEWFGSGAFALESAFRKTGQDERVWTWSRDRTTGFWLRMQTIEAAVHRWDAEGAVGTAQPVEADLAADAVVQSLTVMAPYRRTVKQAPPGSGERFRFRQIDGAGDWTVAFNGDDVLLVEGGEPGDVELTGTASDLMLFLWQRIPPERLEVKGEREVLDRYFTLVPPV</sequence>
<name>A0ABW4SM13_9ACTN</name>